<protein>
    <recommendedName>
        <fullName evidence="1">CARD domain-containing protein</fullName>
    </recommendedName>
</protein>
<dbReference type="GO" id="GO:0042981">
    <property type="term" value="P:regulation of apoptotic process"/>
    <property type="evidence" value="ECO:0007669"/>
    <property type="project" value="InterPro"/>
</dbReference>
<dbReference type="Pfam" id="PF00619">
    <property type="entry name" value="CARD"/>
    <property type="match status" value="1"/>
</dbReference>
<dbReference type="GO" id="GO:0072557">
    <property type="term" value="C:IPAF inflammasome complex"/>
    <property type="evidence" value="ECO:0007669"/>
    <property type="project" value="TreeGrafter"/>
</dbReference>
<dbReference type="Proteomes" id="UP000472277">
    <property type="component" value="Unassembled WGS sequence"/>
</dbReference>
<dbReference type="GO" id="GO:0050727">
    <property type="term" value="P:regulation of inflammatory response"/>
    <property type="evidence" value="ECO:0007669"/>
    <property type="project" value="TreeGrafter"/>
</dbReference>
<evidence type="ECO:0000313" key="3">
    <source>
        <dbReference type="Proteomes" id="UP000472277"/>
    </source>
</evidence>
<evidence type="ECO:0000313" key="2">
    <source>
        <dbReference type="Ensembl" id="ENSSTUP00000089797.1"/>
    </source>
</evidence>
<organism evidence="2 3">
    <name type="scientific">Salmo trutta</name>
    <name type="common">Brown trout</name>
    <dbReference type="NCBI Taxonomy" id="8032"/>
    <lineage>
        <taxon>Eukaryota</taxon>
        <taxon>Metazoa</taxon>
        <taxon>Chordata</taxon>
        <taxon>Craniata</taxon>
        <taxon>Vertebrata</taxon>
        <taxon>Euteleostomi</taxon>
        <taxon>Actinopterygii</taxon>
        <taxon>Neopterygii</taxon>
        <taxon>Teleostei</taxon>
        <taxon>Protacanthopterygii</taxon>
        <taxon>Salmoniformes</taxon>
        <taxon>Salmonidae</taxon>
        <taxon>Salmoninae</taxon>
        <taxon>Salmo</taxon>
    </lineage>
</organism>
<dbReference type="GO" id="GO:0006508">
    <property type="term" value="P:proteolysis"/>
    <property type="evidence" value="ECO:0007669"/>
    <property type="project" value="InterPro"/>
</dbReference>
<dbReference type="InterPro" id="IPR011029">
    <property type="entry name" value="DEATH-like_dom_sf"/>
</dbReference>
<dbReference type="Gene3D" id="1.10.533.10">
    <property type="entry name" value="Death Domain, Fas"/>
    <property type="match status" value="1"/>
</dbReference>
<dbReference type="InterPro" id="IPR001315">
    <property type="entry name" value="CARD"/>
</dbReference>
<dbReference type="GeneTree" id="ENSGT01130000278378"/>
<dbReference type="SUPFAM" id="SSF47986">
    <property type="entry name" value="DEATH domain"/>
    <property type="match status" value="1"/>
</dbReference>
<evidence type="ECO:0000259" key="1">
    <source>
        <dbReference type="PROSITE" id="PS50209"/>
    </source>
</evidence>
<dbReference type="GO" id="GO:0097169">
    <property type="term" value="C:AIM2 inflammasome complex"/>
    <property type="evidence" value="ECO:0007669"/>
    <property type="project" value="TreeGrafter"/>
</dbReference>
<dbReference type="GO" id="GO:0072559">
    <property type="term" value="C:NLRP3 inflammasome complex"/>
    <property type="evidence" value="ECO:0007669"/>
    <property type="project" value="TreeGrafter"/>
</dbReference>
<dbReference type="Ensembl" id="ENSSTUT00000073954.1">
    <property type="protein sequence ID" value="ENSSTUP00000069612.1"/>
    <property type="gene ID" value="ENSSTUG00000030574.1"/>
</dbReference>
<dbReference type="PROSITE" id="PS50209">
    <property type="entry name" value="CARD"/>
    <property type="match status" value="1"/>
</dbReference>
<name>A0A674D1G8_SALTR</name>
<sequence>MYLTGSAEQQLRSVRTEFVKRVSGPVLNELLDGLLQHTVINQEEMESVKVIAERTEKARDIIDMVLRKGTESCSRMINLLVELDPCLCSLLQINTNKGVLPPHRTGEPNDIYVLEKV</sequence>
<accession>A0A674D1G8</accession>
<dbReference type="GO" id="GO:0004197">
    <property type="term" value="F:cysteine-type endopeptidase activity"/>
    <property type="evidence" value="ECO:0007669"/>
    <property type="project" value="InterPro"/>
</dbReference>
<feature type="domain" description="CARD" evidence="1">
    <location>
        <begin position="3"/>
        <end position="95"/>
    </location>
</feature>
<dbReference type="AlphaFoldDB" id="A0A674D1G8"/>
<keyword evidence="3" id="KW-1185">Reference proteome</keyword>
<dbReference type="InterPro" id="IPR002398">
    <property type="entry name" value="Pept_C14"/>
</dbReference>
<reference evidence="2" key="1">
    <citation type="submission" date="2025-05" db="UniProtKB">
        <authorList>
            <consortium name="Ensembl"/>
        </authorList>
    </citation>
    <scope>IDENTIFICATION</scope>
</reference>
<dbReference type="PANTHER" id="PTHR47901:SF3">
    <property type="entry name" value="CASPASE-1"/>
    <property type="match status" value="1"/>
</dbReference>
<dbReference type="OMA" id="CRNTFRV"/>
<dbReference type="PANTHER" id="PTHR47901">
    <property type="entry name" value="CASPASE RECRUITMENT DOMAIN-CONTAINING PROTEIN 18"/>
    <property type="match status" value="1"/>
</dbReference>
<proteinExistence type="predicted"/>
<dbReference type="Ensembl" id="ENSSTUT00000095497.1">
    <property type="protein sequence ID" value="ENSSTUP00000089797.1"/>
    <property type="gene ID" value="ENSSTUG00000039430.1"/>
</dbReference>